<gene>
    <name evidence="1" type="ORF">WS70_08730</name>
</gene>
<keyword evidence="2" id="KW-1185">Reference proteome</keyword>
<sequence length="212" mass="22931">MSWFPPMKGIMDPGTRRNQYMTWLNTTALSSTPANLEAVTYLPDAFFAVHDGTTAWAWMQYVYNHINDVHGGYGNSFINADYPEVSFTLVGQAIAGLLGVEPDAPNTRLTTISQLPSSGMTWLQVSHIPIGTGKVTVRHDGTTKSTLTNENSTGGSTYTWHARFSGTYAKITVNGVSQTAQTEQPEGSNGPTYTYVDVTVAPQSTAIVQASN</sequence>
<dbReference type="Proteomes" id="UP000062519">
    <property type="component" value="Chromosome 1"/>
</dbReference>
<proteinExistence type="predicted"/>
<name>A0A1B4FIP7_9BURK</name>
<accession>A0A1B4FIP7</accession>
<evidence type="ECO:0000313" key="2">
    <source>
        <dbReference type="Proteomes" id="UP000062519"/>
    </source>
</evidence>
<organism evidence="1 2">
    <name type="scientific">Burkholderia mayonis</name>
    <dbReference type="NCBI Taxonomy" id="1385591"/>
    <lineage>
        <taxon>Bacteria</taxon>
        <taxon>Pseudomonadati</taxon>
        <taxon>Pseudomonadota</taxon>
        <taxon>Betaproteobacteria</taxon>
        <taxon>Burkholderiales</taxon>
        <taxon>Burkholderiaceae</taxon>
        <taxon>Burkholderia</taxon>
        <taxon>pseudomallei group</taxon>
    </lineage>
</organism>
<dbReference type="AlphaFoldDB" id="A0A1B4FIP7"/>
<dbReference type="EMBL" id="CP013386">
    <property type="protein sequence ID" value="AOJ03530.1"/>
    <property type="molecule type" value="Genomic_DNA"/>
</dbReference>
<reference evidence="1 2" key="1">
    <citation type="submission" date="2015-12" db="EMBL/GenBank/DDBJ databases">
        <title>Diversity of Burkholderia near neighbor genomes.</title>
        <authorList>
            <person name="Sahl J."/>
            <person name="Wagner D."/>
            <person name="Keim P."/>
        </authorList>
    </citation>
    <scope>NUCLEOTIDE SEQUENCE [LARGE SCALE GENOMIC DNA]</scope>
    <source>
        <strain evidence="1 2">BDU6</strain>
    </source>
</reference>
<evidence type="ECO:0000313" key="1">
    <source>
        <dbReference type="EMBL" id="AOJ03530.1"/>
    </source>
</evidence>
<dbReference type="KEGG" id="buu:WS70_08730"/>
<protein>
    <submittedName>
        <fullName evidence="1">Uncharacterized protein</fullName>
    </submittedName>
</protein>